<accession>X1N509</accession>
<name>X1N509_9ZZZZ</name>
<gene>
    <name evidence="1" type="ORF">S06H3_42487</name>
</gene>
<dbReference type="EMBL" id="BARV01026277">
    <property type="protein sequence ID" value="GAI39092.1"/>
    <property type="molecule type" value="Genomic_DNA"/>
</dbReference>
<organism evidence="1">
    <name type="scientific">marine sediment metagenome</name>
    <dbReference type="NCBI Taxonomy" id="412755"/>
    <lineage>
        <taxon>unclassified sequences</taxon>
        <taxon>metagenomes</taxon>
        <taxon>ecological metagenomes</taxon>
    </lineage>
</organism>
<comment type="caution">
    <text evidence="1">The sequence shown here is derived from an EMBL/GenBank/DDBJ whole genome shotgun (WGS) entry which is preliminary data.</text>
</comment>
<proteinExistence type="predicted"/>
<evidence type="ECO:0000313" key="1">
    <source>
        <dbReference type="EMBL" id="GAI39092.1"/>
    </source>
</evidence>
<sequence>EPYLKQWMITAGVGEIVHIKRVYDARNSAAEVLKYVTKAAADLSGTFDRMRLITKSRNYDPHDIYAVSNDNTPGYTWAHLLIAADVVLEYLIQNRGWTFAPRGSMQRMEILPPPEEHPLADLVKVIRSDLGLPRLV</sequence>
<protein>
    <submittedName>
        <fullName evidence="1">Uncharacterized protein</fullName>
    </submittedName>
</protein>
<feature type="non-terminal residue" evidence="1">
    <location>
        <position position="1"/>
    </location>
</feature>
<reference evidence="1" key="1">
    <citation type="journal article" date="2014" name="Front. Microbiol.">
        <title>High frequency of phylogenetically diverse reductive dehalogenase-homologous genes in deep subseafloor sedimentary metagenomes.</title>
        <authorList>
            <person name="Kawai M."/>
            <person name="Futagami T."/>
            <person name="Toyoda A."/>
            <person name="Takaki Y."/>
            <person name="Nishi S."/>
            <person name="Hori S."/>
            <person name="Arai W."/>
            <person name="Tsubouchi T."/>
            <person name="Morono Y."/>
            <person name="Uchiyama I."/>
            <person name="Ito T."/>
            <person name="Fujiyama A."/>
            <person name="Inagaki F."/>
            <person name="Takami H."/>
        </authorList>
    </citation>
    <scope>NUCLEOTIDE SEQUENCE</scope>
    <source>
        <strain evidence="1">Expedition CK06-06</strain>
    </source>
</reference>
<dbReference type="AlphaFoldDB" id="X1N509"/>